<dbReference type="RefSeq" id="WP_133204507.1">
    <property type="nucleotide sequence ID" value="NZ_SMRU01000013.1"/>
</dbReference>
<feature type="transmembrane region" description="Helical" evidence="1">
    <location>
        <begin position="89"/>
        <end position="108"/>
    </location>
</feature>
<feature type="transmembrane region" description="Helical" evidence="1">
    <location>
        <begin position="138"/>
        <end position="161"/>
    </location>
</feature>
<sequence length="163" mass="16842">MAAIAFFGYAAMDTSWIRDARGMGGSPLYGKDFVQILTRNVGAALVLYSGIATLGLTTLVGAGILALYVGATVSLGVHSVGGGNLLADVIWYVPFEFLGLVMAATAGFQPTAGLVQRLAFKREPATVASFINDTARSLGTLLIALALIVLGAAIEAIVIHLKT</sequence>
<dbReference type="Proteomes" id="UP000295511">
    <property type="component" value="Unassembled WGS sequence"/>
</dbReference>
<dbReference type="OrthoDB" id="4942100at2"/>
<keyword evidence="1" id="KW-0812">Transmembrane</keyword>
<evidence type="ECO:0000256" key="1">
    <source>
        <dbReference type="SAM" id="Phobius"/>
    </source>
</evidence>
<dbReference type="EMBL" id="SMRU01000013">
    <property type="protein sequence ID" value="TDF95274.1"/>
    <property type="molecule type" value="Genomic_DNA"/>
</dbReference>
<keyword evidence="3" id="KW-1185">Reference proteome</keyword>
<reference evidence="2 3" key="1">
    <citation type="submission" date="2019-03" db="EMBL/GenBank/DDBJ databases">
        <title>Whole genome sequence of Arthrobacter sp JH1-1.</title>
        <authorList>
            <person name="Trinh H.N."/>
        </authorList>
    </citation>
    <scope>NUCLEOTIDE SEQUENCE [LARGE SCALE GENOMIC DNA]</scope>
    <source>
        <strain evidence="2 3">JH1-1</strain>
    </source>
</reference>
<gene>
    <name evidence="2" type="ORF">E1809_12210</name>
</gene>
<comment type="caution">
    <text evidence="2">The sequence shown here is derived from an EMBL/GenBank/DDBJ whole genome shotgun (WGS) entry which is preliminary data.</text>
</comment>
<protein>
    <recommendedName>
        <fullName evidence="4">Stage II sporulation protein M</fullName>
    </recommendedName>
</protein>
<organism evidence="2 3">
    <name type="scientific">Arthrobacter terricola</name>
    <dbReference type="NCBI Taxonomy" id="2547396"/>
    <lineage>
        <taxon>Bacteria</taxon>
        <taxon>Bacillati</taxon>
        <taxon>Actinomycetota</taxon>
        <taxon>Actinomycetes</taxon>
        <taxon>Micrococcales</taxon>
        <taxon>Micrococcaceae</taxon>
        <taxon>Arthrobacter</taxon>
    </lineage>
</organism>
<keyword evidence="1" id="KW-1133">Transmembrane helix</keyword>
<evidence type="ECO:0000313" key="2">
    <source>
        <dbReference type="EMBL" id="TDF95274.1"/>
    </source>
</evidence>
<proteinExistence type="predicted"/>
<evidence type="ECO:0008006" key="4">
    <source>
        <dbReference type="Google" id="ProtNLM"/>
    </source>
</evidence>
<accession>A0A4V2ZT10</accession>
<evidence type="ECO:0000313" key="3">
    <source>
        <dbReference type="Proteomes" id="UP000295511"/>
    </source>
</evidence>
<keyword evidence="1" id="KW-0472">Membrane</keyword>
<dbReference type="AlphaFoldDB" id="A0A4V2ZT10"/>
<name>A0A4V2ZT10_9MICC</name>
<feature type="transmembrane region" description="Helical" evidence="1">
    <location>
        <begin position="45"/>
        <end position="69"/>
    </location>
</feature>